<sequence length="468" mass="52117">MKSTGLNSRDSWLATMACTFISFLCMMPVKLSGLLFVEILERYNTDRAMASYPLFLCMVVRCSGGPITGYCGERFGLNAVILTGCVLSALGVGACFLAEDIITVIIFLGLVYGLGMNLNTTLFPQVVKQHFNKNVTFAISMTMFGGCFGGFIIPPLIKWIFQSYGVSGTFLIMGGIMLNGVPATMLLKILKPKKKSVQISQKEVKPLVAGPEELVDAIKIKNIDDEKQKNIEGKKELCIWELRDISNNKIPSSLSSELIDDEKLLNNGTTIHFKPHLIEDKLLKNNKDTLEQTATLLPKCIESVHENTENNVPSEAKVANKKPVSKQKAALQSLTIFLDFAFLTMLVAMSAEVIIQVWTLTTVLDYARDKSIDRIYEVYFLMALPLAELFGRFHYIGCGRVDHGMGKDLCCHDGGNISIWTGHQWTSVSVPNAYFRVYRAEELHNGYGFKVISLWSDELLVFSSNRLL</sequence>
<organism evidence="2 3">
    <name type="scientific">Argiope bruennichi</name>
    <name type="common">Wasp spider</name>
    <name type="synonym">Aranea bruennichi</name>
    <dbReference type="NCBI Taxonomy" id="94029"/>
    <lineage>
        <taxon>Eukaryota</taxon>
        <taxon>Metazoa</taxon>
        <taxon>Ecdysozoa</taxon>
        <taxon>Arthropoda</taxon>
        <taxon>Chelicerata</taxon>
        <taxon>Arachnida</taxon>
        <taxon>Araneae</taxon>
        <taxon>Araneomorphae</taxon>
        <taxon>Entelegynae</taxon>
        <taxon>Araneoidea</taxon>
        <taxon>Araneidae</taxon>
        <taxon>Argiope</taxon>
    </lineage>
</organism>
<dbReference type="SUPFAM" id="SSF103473">
    <property type="entry name" value="MFS general substrate transporter"/>
    <property type="match status" value="1"/>
</dbReference>
<gene>
    <name evidence="2" type="ORF">HNY73_017622</name>
</gene>
<dbReference type="AlphaFoldDB" id="A0A8T0EF46"/>
<dbReference type="GO" id="GO:0008028">
    <property type="term" value="F:monocarboxylic acid transmembrane transporter activity"/>
    <property type="evidence" value="ECO:0007669"/>
    <property type="project" value="TreeGrafter"/>
</dbReference>
<dbReference type="Proteomes" id="UP000807504">
    <property type="component" value="Unassembled WGS sequence"/>
</dbReference>
<name>A0A8T0EF46_ARGBR</name>
<protein>
    <submittedName>
        <fullName evidence="2">Monocarboxylate transporter 2 like protein</fullName>
    </submittedName>
</protein>
<dbReference type="PANTHER" id="PTHR11360">
    <property type="entry name" value="MONOCARBOXYLATE TRANSPORTER"/>
    <property type="match status" value="1"/>
</dbReference>
<proteinExistence type="predicted"/>
<evidence type="ECO:0000313" key="3">
    <source>
        <dbReference type="Proteomes" id="UP000807504"/>
    </source>
</evidence>
<keyword evidence="1" id="KW-0812">Transmembrane</keyword>
<dbReference type="PANTHER" id="PTHR11360:SF303">
    <property type="entry name" value="MAJOR FACILITATOR SUPERFAMILY (MFS) PROFILE DOMAIN-CONTAINING PROTEIN"/>
    <property type="match status" value="1"/>
</dbReference>
<feature type="transmembrane region" description="Helical" evidence="1">
    <location>
        <begin position="336"/>
        <end position="358"/>
    </location>
</feature>
<reference evidence="2" key="2">
    <citation type="submission" date="2020-06" db="EMBL/GenBank/DDBJ databases">
        <authorList>
            <person name="Sheffer M."/>
        </authorList>
    </citation>
    <scope>NUCLEOTIDE SEQUENCE</scope>
</reference>
<comment type="caution">
    <text evidence="2">The sequence shown here is derived from an EMBL/GenBank/DDBJ whole genome shotgun (WGS) entry which is preliminary data.</text>
</comment>
<dbReference type="EMBL" id="JABXBU010002228">
    <property type="protein sequence ID" value="KAF8770048.1"/>
    <property type="molecule type" value="Genomic_DNA"/>
</dbReference>
<dbReference type="Gene3D" id="1.20.1250.20">
    <property type="entry name" value="MFS general substrate transporter like domains"/>
    <property type="match status" value="1"/>
</dbReference>
<keyword evidence="3" id="KW-1185">Reference proteome</keyword>
<feature type="transmembrane region" description="Helical" evidence="1">
    <location>
        <begin position="12"/>
        <end position="37"/>
    </location>
</feature>
<feature type="transmembrane region" description="Helical" evidence="1">
    <location>
        <begin position="81"/>
        <end position="114"/>
    </location>
</feature>
<dbReference type="InterPro" id="IPR050327">
    <property type="entry name" value="Proton-linked_MCT"/>
</dbReference>
<feature type="transmembrane region" description="Helical" evidence="1">
    <location>
        <begin position="169"/>
        <end position="190"/>
    </location>
</feature>
<keyword evidence="1" id="KW-0472">Membrane</keyword>
<feature type="transmembrane region" description="Helical" evidence="1">
    <location>
        <begin position="135"/>
        <end position="157"/>
    </location>
</feature>
<evidence type="ECO:0000256" key="1">
    <source>
        <dbReference type="SAM" id="Phobius"/>
    </source>
</evidence>
<dbReference type="InterPro" id="IPR011701">
    <property type="entry name" value="MFS"/>
</dbReference>
<evidence type="ECO:0000313" key="2">
    <source>
        <dbReference type="EMBL" id="KAF8770048.1"/>
    </source>
</evidence>
<dbReference type="Pfam" id="PF07690">
    <property type="entry name" value="MFS_1"/>
    <property type="match status" value="1"/>
</dbReference>
<reference evidence="2" key="1">
    <citation type="journal article" date="2020" name="bioRxiv">
        <title>Chromosome-level reference genome of the European wasp spider Argiope bruennichi: a resource for studies on range expansion and evolutionary adaptation.</title>
        <authorList>
            <person name="Sheffer M.M."/>
            <person name="Hoppe A."/>
            <person name="Krehenwinkel H."/>
            <person name="Uhl G."/>
            <person name="Kuss A.W."/>
            <person name="Jensen L."/>
            <person name="Jensen C."/>
            <person name="Gillespie R.G."/>
            <person name="Hoff K.J."/>
            <person name="Prost S."/>
        </authorList>
    </citation>
    <scope>NUCLEOTIDE SEQUENCE</scope>
</reference>
<feature type="transmembrane region" description="Helical" evidence="1">
    <location>
        <begin position="378"/>
        <end position="397"/>
    </location>
</feature>
<accession>A0A8T0EF46</accession>
<keyword evidence="1" id="KW-1133">Transmembrane helix</keyword>
<dbReference type="InterPro" id="IPR036259">
    <property type="entry name" value="MFS_trans_sf"/>
</dbReference>